<gene>
    <name evidence="2" type="ORF">THAOC_02092</name>
</gene>
<sequence length="354" mass="38278">GPVSIQKEEASGGEQSTKQPMANGQPVGSALCVFSQGYLYQNPPAKGSTQQLGDRVQNYGFKAVAVAHASHCWPAAVRHGAVDREARRRRRGKRADGPPRGPPLRDARGRPPELARRRVRAAGRGRPPGAARRVGLPACPGEPHGRQRRGRREARRGVRPPFPPEDGTEPPQPGVHRAEERRDGGALGRAPGRRGRGKGEYEPAGERGVPPRRVEGNGEGVVVDVRGERVREDGPTRRGLRRGDTAGERRADGDAGDGGVRGVRREDVLDRHGVGVTQVCVGVLCTVDPKHELAIVSTAEKKIDRVDVILQALADVVLEHELPRFLELGDLGPRVPDLVHVVHANESRDRDTAH</sequence>
<accession>K0TMF4</accession>
<feature type="compositionally biased region" description="Basic residues" evidence="1">
    <location>
        <begin position="146"/>
        <end position="158"/>
    </location>
</feature>
<keyword evidence="3" id="KW-1185">Reference proteome</keyword>
<protein>
    <submittedName>
        <fullName evidence="2">Uncharacterized protein</fullName>
    </submittedName>
</protein>
<feature type="non-terminal residue" evidence="2">
    <location>
        <position position="1"/>
    </location>
</feature>
<dbReference type="Proteomes" id="UP000266841">
    <property type="component" value="Unassembled WGS sequence"/>
</dbReference>
<dbReference type="EMBL" id="AGNL01002495">
    <property type="protein sequence ID" value="EJK76161.1"/>
    <property type="molecule type" value="Genomic_DNA"/>
</dbReference>
<feature type="compositionally biased region" description="Basic and acidic residues" evidence="1">
    <location>
        <begin position="103"/>
        <end position="116"/>
    </location>
</feature>
<reference evidence="2 3" key="1">
    <citation type="journal article" date="2012" name="Genome Biol.">
        <title>Genome and low-iron response of an oceanic diatom adapted to chronic iron limitation.</title>
        <authorList>
            <person name="Lommer M."/>
            <person name="Specht M."/>
            <person name="Roy A.S."/>
            <person name="Kraemer L."/>
            <person name="Andreson R."/>
            <person name="Gutowska M.A."/>
            <person name="Wolf J."/>
            <person name="Bergner S.V."/>
            <person name="Schilhabel M.B."/>
            <person name="Klostermeier U.C."/>
            <person name="Beiko R.G."/>
            <person name="Rosenstiel P."/>
            <person name="Hippler M."/>
            <person name="Laroche J."/>
        </authorList>
    </citation>
    <scope>NUCLEOTIDE SEQUENCE [LARGE SCALE GENOMIC DNA]</scope>
    <source>
        <strain evidence="2 3">CCMP1005</strain>
    </source>
</reference>
<feature type="compositionally biased region" description="Low complexity" evidence="1">
    <location>
        <begin position="124"/>
        <end position="142"/>
    </location>
</feature>
<feature type="compositionally biased region" description="Basic and acidic residues" evidence="1">
    <location>
        <begin position="225"/>
        <end position="253"/>
    </location>
</feature>
<dbReference type="AlphaFoldDB" id="K0TMF4"/>
<feature type="compositionally biased region" description="Polar residues" evidence="1">
    <location>
        <begin position="13"/>
        <end position="22"/>
    </location>
</feature>
<organism evidence="2 3">
    <name type="scientific">Thalassiosira oceanica</name>
    <name type="common">Marine diatom</name>
    <dbReference type="NCBI Taxonomy" id="159749"/>
    <lineage>
        <taxon>Eukaryota</taxon>
        <taxon>Sar</taxon>
        <taxon>Stramenopiles</taxon>
        <taxon>Ochrophyta</taxon>
        <taxon>Bacillariophyta</taxon>
        <taxon>Coscinodiscophyceae</taxon>
        <taxon>Thalassiosirophycidae</taxon>
        <taxon>Thalassiosirales</taxon>
        <taxon>Thalassiosiraceae</taxon>
        <taxon>Thalassiosira</taxon>
    </lineage>
</organism>
<evidence type="ECO:0000313" key="3">
    <source>
        <dbReference type="Proteomes" id="UP000266841"/>
    </source>
</evidence>
<name>K0TMF4_THAOC</name>
<proteinExistence type="predicted"/>
<feature type="region of interest" description="Disordered" evidence="1">
    <location>
        <begin position="81"/>
        <end position="261"/>
    </location>
</feature>
<feature type="region of interest" description="Disordered" evidence="1">
    <location>
        <begin position="1"/>
        <end position="27"/>
    </location>
</feature>
<comment type="caution">
    <text evidence="2">The sequence shown here is derived from an EMBL/GenBank/DDBJ whole genome shotgun (WGS) entry which is preliminary data.</text>
</comment>
<evidence type="ECO:0000313" key="2">
    <source>
        <dbReference type="EMBL" id="EJK76161.1"/>
    </source>
</evidence>
<feature type="compositionally biased region" description="Basic and acidic residues" evidence="1">
    <location>
        <begin position="1"/>
        <end position="10"/>
    </location>
</feature>
<evidence type="ECO:0000256" key="1">
    <source>
        <dbReference type="SAM" id="MobiDB-lite"/>
    </source>
</evidence>